<gene>
    <name evidence="1" type="ORF">J2S01_000139</name>
</gene>
<protein>
    <submittedName>
        <fullName evidence="1">Uncharacterized protein</fullName>
    </submittedName>
</protein>
<organism evidence="1 2">
    <name type="scientific">Pectinatus haikarae</name>
    <dbReference type="NCBI Taxonomy" id="349096"/>
    <lineage>
        <taxon>Bacteria</taxon>
        <taxon>Bacillati</taxon>
        <taxon>Bacillota</taxon>
        <taxon>Negativicutes</taxon>
        <taxon>Selenomonadales</taxon>
        <taxon>Selenomonadaceae</taxon>
        <taxon>Pectinatus</taxon>
    </lineage>
</organism>
<dbReference type="RefSeq" id="WP_307222302.1">
    <property type="nucleotide sequence ID" value="NZ_CP116940.1"/>
</dbReference>
<dbReference type="Proteomes" id="UP001239167">
    <property type="component" value="Unassembled WGS sequence"/>
</dbReference>
<proteinExistence type="predicted"/>
<keyword evidence="2" id="KW-1185">Reference proteome</keyword>
<comment type="caution">
    <text evidence="1">The sequence shown here is derived from an EMBL/GenBank/DDBJ whole genome shotgun (WGS) entry which is preliminary data.</text>
</comment>
<reference evidence="1 2" key="1">
    <citation type="submission" date="2023-07" db="EMBL/GenBank/DDBJ databases">
        <title>Genomic Encyclopedia of Type Strains, Phase IV (KMG-IV): sequencing the most valuable type-strain genomes for metagenomic binning, comparative biology and taxonomic classification.</title>
        <authorList>
            <person name="Goeker M."/>
        </authorList>
    </citation>
    <scope>NUCLEOTIDE SEQUENCE [LARGE SCALE GENOMIC DNA]</scope>
    <source>
        <strain evidence="1 2">DSM 16980</strain>
    </source>
</reference>
<evidence type="ECO:0000313" key="2">
    <source>
        <dbReference type="Proteomes" id="UP001239167"/>
    </source>
</evidence>
<name>A0ABT9Y5P1_9FIRM</name>
<accession>A0ABT9Y5P1</accession>
<sequence>MDETNLYLEFIKKNFPESAIAKNINIYDFYKIIQEVNLSISILSKYAIQNDNDCWEIFLSRFQDALNKLLLYLPLNDSTGINILFRIMVESLLKYLYSISIDSDFNKIDKLAYRELKAKLKHTNIDYQVLYSIYAKYSNSIHVKKEYNNDTIIILQDIISSKQPNIVKLINEVLKLVNIYNERTIKLSNIKITTFSMAEVKSLKRYCSPSYLKNYFYKYMLS</sequence>
<dbReference type="EMBL" id="JAUSUE010000001">
    <property type="protein sequence ID" value="MDQ0202454.1"/>
    <property type="molecule type" value="Genomic_DNA"/>
</dbReference>
<evidence type="ECO:0000313" key="1">
    <source>
        <dbReference type="EMBL" id="MDQ0202454.1"/>
    </source>
</evidence>